<dbReference type="CDD" id="cd01127">
    <property type="entry name" value="TrwB_TraG_TraD_VirD4"/>
    <property type="match status" value="1"/>
</dbReference>
<evidence type="ECO:0000259" key="1">
    <source>
        <dbReference type="SMART" id="SM00382"/>
    </source>
</evidence>
<dbReference type="Pfam" id="PF01935">
    <property type="entry name" value="DUF87"/>
    <property type="match status" value="1"/>
</dbReference>
<evidence type="ECO:0000313" key="3">
    <source>
        <dbReference type="EMBL" id="TDA38995.1"/>
    </source>
</evidence>
<dbReference type="SUPFAM" id="SSF52540">
    <property type="entry name" value="P-loop containing nucleoside triphosphate hydrolases"/>
    <property type="match status" value="1"/>
</dbReference>
<dbReference type="InterPro" id="IPR003593">
    <property type="entry name" value="AAA+_ATPase"/>
</dbReference>
<dbReference type="Gene3D" id="3.40.50.300">
    <property type="entry name" value="P-loop containing nucleotide triphosphate hydrolases"/>
    <property type="match status" value="1"/>
</dbReference>
<proteinExistence type="predicted"/>
<dbReference type="PANTHER" id="PTHR30121">
    <property type="entry name" value="UNCHARACTERIZED PROTEIN YJGR-RELATED"/>
    <property type="match status" value="1"/>
</dbReference>
<accession>A0A520KF52</accession>
<sequence length="616" mass="70290">MLEVATMVIYEIIPNNFIMLSERHQDELINYFNLLLNSLSFPIRIIMMKKKQGIMINDKIITIDYPSFFIECKDPIDDILEANHFVFQKLEKISIPNVRIEKWNSLILEDGRLAKCFTLYELPAILPIGFLSEVYDITDIIQVMIIPMESEEAIRKVENYKRTLNAIISSIISKKRSPNQNLLLKREIAEKTINEMIMGISKLFKVSTNFIIIASSQKELREKSKLLINRLNSRLIKVDSPKLIQGLIYEGKGKFIYMNTSTLSAFYPFVSGEVIESGGVFLGINVISGAPVIYNPLLRQNSNISIIGTSGSGKSFLSKILLKRLIENYPDIPFYVIDPEGEYTPLIEWLGGEVIHVDENMELGLDPLILFEKGEAADIICDIVGLNERKDISRVRDIVMSSKNLNEFFDKLPSDLSEKFSSIKRGPESFIFKGEPIVFTSRMSFNMRRIESKLIKQIFSLLIFGKIWQIISKPNIFGITKTTPRLVLIDEAWLYMEIPSAATFLEKVARLGRKRNCILIINTQRPADMLGTNLEIKAGRTILENSSTKILMRQDDSNKILIKEVFGLSDQEADIVVEFPQGEGLLITDTIHIRVQFLATSDEEYQLFTTKPSEII</sequence>
<name>A0A520KF52_9CREN</name>
<dbReference type="InterPro" id="IPR002789">
    <property type="entry name" value="HerA_central"/>
</dbReference>
<dbReference type="InterPro" id="IPR027417">
    <property type="entry name" value="P-loop_NTPase"/>
</dbReference>
<protein>
    <submittedName>
        <fullName evidence="2">DUF87 domain-containing protein</fullName>
    </submittedName>
</protein>
<reference evidence="3 5" key="1">
    <citation type="journal article" date="2019" name="Nat. Microbiol.">
        <title>Expanding anaerobic alkane metabolism in the domain of Archaea.</title>
        <authorList>
            <person name="Wang Y."/>
            <person name="Wegener G."/>
            <person name="Hou J."/>
            <person name="Wang F."/>
            <person name="Xiao X."/>
        </authorList>
    </citation>
    <scope>NUCLEOTIDE SEQUENCE [LARGE SCALE GENOMIC DNA]</scope>
    <source>
        <strain evidence="3">WYZ-LMO11</strain>
    </source>
</reference>
<evidence type="ECO:0000313" key="4">
    <source>
        <dbReference type="Proteomes" id="UP000316080"/>
    </source>
</evidence>
<gene>
    <name evidence="3" type="ORF">DSO09_02925</name>
    <name evidence="2" type="ORF">EF809_04190</name>
</gene>
<dbReference type="PANTHER" id="PTHR30121:SF6">
    <property type="entry name" value="SLR6007 PROTEIN"/>
    <property type="match status" value="1"/>
</dbReference>
<evidence type="ECO:0000313" key="2">
    <source>
        <dbReference type="EMBL" id="RZN55895.1"/>
    </source>
</evidence>
<dbReference type="InterPro" id="IPR043964">
    <property type="entry name" value="P-loop_TraG"/>
</dbReference>
<comment type="caution">
    <text evidence="2">The sequence shown here is derived from an EMBL/GenBank/DDBJ whole genome shotgun (WGS) entry which is preliminary data.</text>
</comment>
<dbReference type="SMART" id="SM00382">
    <property type="entry name" value="AAA"/>
    <property type="match status" value="1"/>
</dbReference>
<organism evidence="2 4">
    <name type="scientific">Thermoproteota archaeon</name>
    <dbReference type="NCBI Taxonomy" id="2056631"/>
    <lineage>
        <taxon>Archaea</taxon>
        <taxon>Thermoproteota</taxon>
    </lineage>
</organism>
<evidence type="ECO:0000313" key="5">
    <source>
        <dbReference type="Proteomes" id="UP000317265"/>
    </source>
</evidence>
<dbReference type="EMBL" id="QNVI01000040">
    <property type="protein sequence ID" value="TDA38995.1"/>
    <property type="molecule type" value="Genomic_DNA"/>
</dbReference>
<dbReference type="EMBL" id="RXIH01000033">
    <property type="protein sequence ID" value="RZN55895.1"/>
    <property type="molecule type" value="Genomic_DNA"/>
</dbReference>
<dbReference type="Proteomes" id="UP000317265">
    <property type="component" value="Unassembled WGS sequence"/>
</dbReference>
<reference evidence="2 4" key="2">
    <citation type="journal article" date="2019" name="Nat. Microbiol.">
        <title>Wide diversity of methane and short-chain alkane metabolisms in uncultured archaea.</title>
        <authorList>
            <person name="Borrel G."/>
            <person name="Adam P.S."/>
            <person name="McKay L.J."/>
            <person name="Chen L.X."/>
            <person name="Sierra-Garcia I.N."/>
            <person name="Sieber C.M."/>
            <person name="Letourneur Q."/>
            <person name="Ghozlane A."/>
            <person name="Andersen G.L."/>
            <person name="Li W.J."/>
            <person name="Hallam S.J."/>
            <person name="Muyzer G."/>
            <person name="de Oliveira V.M."/>
            <person name="Inskeep W.P."/>
            <person name="Banfield J.F."/>
            <person name="Gribaldo S."/>
        </authorList>
    </citation>
    <scope>NUCLEOTIDE SEQUENCE [LARGE SCALE GENOMIC DNA]</scope>
    <source>
        <strain evidence="2">Verst-YHS</strain>
    </source>
</reference>
<dbReference type="Pfam" id="PF19044">
    <property type="entry name" value="P-loop_TraG"/>
    <property type="match status" value="1"/>
</dbReference>
<dbReference type="Proteomes" id="UP000316080">
    <property type="component" value="Unassembled WGS sequence"/>
</dbReference>
<feature type="domain" description="AAA+ ATPase" evidence="1">
    <location>
        <begin position="300"/>
        <end position="556"/>
    </location>
</feature>
<dbReference type="AlphaFoldDB" id="A0A520KF52"/>
<dbReference type="InterPro" id="IPR051162">
    <property type="entry name" value="T4SS_component"/>
</dbReference>